<dbReference type="InterPro" id="IPR001375">
    <property type="entry name" value="Peptidase_S9_cat"/>
</dbReference>
<sequence length="293" mass="33019">MAVFSLSSLSTPPAVYSVNLATNEMHLLFQPRYAAELPLGKAEFITYKSFDGLTIPAFLVLHNGRWERRPSVVWVHGGPWWEVGDEWSAAIQALSVAGFHVLCPNFRGSTGYGSDFVRMNIGDPGGGDMQDVFYGVRYLYEIGLVDDERVGIAGASYGGFMTFLAMTKYPDVWKAGAAIVGVTDWVEDYELADAAFRHFTEQLLAKPQEKPELFRDKSPINFVHQIKAPILVWHRANDTRCPLQPVEKFVEKLKELGKQHEFYVIEGEGHGVQKVENCVKQYKTVTDFLLRHL</sequence>
<dbReference type="InterPro" id="IPR029058">
    <property type="entry name" value="AB_hydrolase_fold"/>
</dbReference>
<dbReference type="PANTHER" id="PTHR42776">
    <property type="entry name" value="SERINE PEPTIDASE S9 FAMILY MEMBER"/>
    <property type="match status" value="1"/>
</dbReference>
<reference evidence="3" key="1">
    <citation type="journal article" date="2020" name="mSystems">
        <title>Genome- and Community-Level Interaction Insights into Carbon Utilization and Element Cycling Functions of Hydrothermarchaeota in Hydrothermal Sediment.</title>
        <authorList>
            <person name="Zhou Z."/>
            <person name="Liu Y."/>
            <person name="Xu W."/>
            <person name="Pan J."/>
            <person name="Luo Z.H."/>
            <person name="Li M."/>
        </authorList>
    </citation>
    <scope>NUCLEOTIDE SEQUENCE [LARGE SCALE GENOMIC DNA]</scope>
    <source>
        <strain evidence="3">SpSt-1084</strain>
    </source>
</reference>
<gene>
    <name evidence="3" type="ORF">ENM42_05110</name>
</gene>
<evidence type="ECO:0000259" key="2">
    <source>
        <dbReference type="Pfam" id="PF00326"/>
    </source>
</evidence>
<feature type="domain" description="Peptidase S9 prolyl oligopeptidase catalytic" evidence="2">
    <location>
        <begin position="89"/>
        <end position="293"/>
    </location>
</feature>
<keyword evidence="1" id="KW-0378">Hydrolase</keyword>
<evidence type="ECO:0000256" key="1">
    <source>
        <dbReference type="ARBA" id="ARBA00022801"/>
    </source>
</evidence>
<dbReference type="SUPFAM" id="SSF53474">
    <property type="entry name" value="alpha/beta-Hydrolases"/>
    <property type="match status" value="1"/>
</dbReference>
<protein>
    <submittedName>
        <fullName evidence="3">S9 family peptidase</fullName>
    </submittedName>
</protein>
<dbReference type="AlphaFoldDB" id="A0A7C5U4Y3"/>
<dbReference type="Gene3D" id="3.40.50.1820">
    <property type="entry name" value="alpha/beta hydrolase"/>
    <property type="match status" value="1"/>
</dbReference>
<evidence type="ECO:0000313" key="3">
    <source>
        <dbReference type="EMBL" id="HHR41190.1"/>
    </source>
</evidence>
<organism evidence="3">
    <name type="scientific">Caldiarchaeum subterraneum</name>
    <dbReference type="NCBI Taxonomy" id="311458"/>
    <lineage>
        <taxon>Archaea</taxon>
        <taxon>Nitrososphaerota</taxon>
        <taxon>Candidatus Caldarchaeales</taxon>
        <taxon>Candidatus Caldarchaeaceae</taxon>
        <taxon>Candidatus Caldarchaeum</taxon>
    </lineage>
</organism>
<dbReference type="Pfam" id="PF00326">
    <property type="entry name" value="Peptidase_S9"/>
    <property type="match status" value="1"/>
</dbReference>
<comment type="caution">
    <text evidence="3">The sequence shown here is derived from an EMBL/GenBank/DDBJ whole genome shotgun (WGS) entry which is preliminary data.</text>
</comment>
<dbReference type="GO" id="GO:0004252">
    <property type="term" value="F:serine-type endopeptidase activity"/>
    <property type="evidence" value="ECO:0007669"/>
    <property type="project" value="TreeGrafter"/>
</dbReference>
<name>A0A7C5U4Y3_CALS0</name>
<dbReference type="EMBL" id="DRXS01000275">
    <property type="protein sequence ID" value="HHR41190.1"/>
    <property type="molecule type" value="Genomic_DNA"/>
</dbReference>
<accession>A0A7C5U4Y3</accession>
<dbReference type="PANTHER" id="PTHR42776:SF27">
    <property type="entry name" value="DIPEPTIDYL PEPTIDASE FAMILY MEMBER 6"/>
    <property type="match status" value="1"/>
</dbReference>
<proteinExistence type="predicted"/>
<dbReference type="GO" id="GO:0006508">
    <property type="term" value="P:proteolysis"/>
    <property type="evidence" value="ECO:0007669"/>
    <property type="project" value="InterPro"/>
</dbReference>